<gene>
    <name evidence="1" type="ORF">SAMN05216587_11152</name>
</gene>
<sequence length="212" mass="24748">MNNSELANYIMSCCGKAYKSPKKIIDANEKKYMEDLYKNSLHMIEVFNKEVENICANTDFVFVQHNNVLDGTRRRIRTYLWAELQNINYVGGAVSISLFAEPNNEKAEYRVALEINEKQTTYKMINKYNDITLTMDLPSGFQYGISKRRSTKVVPLRDKDELKNIISENKIYRTQIYKTIECDKVDNIEVVRKAINELKSLYDKVTLEMVRA</sequence>
<accession>A0A1I0YBV8</accession>
<dbReference type="Proteomes" id="UP000183843">
    <property type="component" value="Unassembled WGS sequence"/>
</dbReference>
<dbReference type="RefSeq" id="WP_074816716.1">
    <property type="nucleotide sequence ID" value="NZ_FOJX01000011.1"/>
</dbReference>
<name>A0A1I0YBV8_SELRU</name>
<organism evidence="1 2">
    <name type="scientific">Selenomonas ruminantium</name>
    <dbReference type="NCBI Taxonomy" id="971"/>
    <lineage>
        <taxon>Bacteria</taxon>
        <taxon>Bacillati</taxon>
        <taxon>Bacillota</taxon>
        <taxon>Negativicutes</taxon>
        <taxon>Selenomonadales</taxon>
        <taxon>Selenomonadaceae</taxon>
        <taxon>Selenomonas</taxon>
    </lineage>
</organism>
<proteinExistence type="predicted"/>
<evidence type="ECO:0000313" key="2">
    <source>
        <dbReference type="Proteomes" id="UP000183843"/>
    </source>
</evidence>
<dbReference type="AlphaFoldDB" id="A0A1I0YBV8"/>
<protein>
    <submittedName>
        <fullName evidence="1">Uncharacterized protein</fullName>
    </submittedName>
</protein>
<dbReference type="EMBL" id="FOJX01000011">
    <property type="protein sequence ID" value="SFB10277.1"/>
    <property type="molecule type" value="Genomic_DNA"/>
</dbReference>
<evidence type="ECO:0000313" key="1">
    <source>
        <dbReference type="EMBL" id="SFB10277.1"/>
    </source>
</evidence>
<reference evidence="1 2" key="1">
    <citation type="submission" date="2016-10" db="EMBL/GenBank/DDBJ databases">
        <authorList>
            <person name="de Groot N.N."/>
        </authorList>
    </citation>
    <scope>NUCLEOTIDE SEQUENCE [LARGE SCALE GENOMIC DNA]</scope>
    <source>
        <strain evidence="1 2">L14</strain>
    </source>
</reference>